<reference evidence="1" key="1">
    <citation type="journal article" date="2022" name="G3 (Bethesda)">
        <title>High quality genome of the basidiomycete yeast Dioszegia hungarica PDD-24b-2 isolated from cloud water.</title>
        <authorList>
            <person name="Jarrige D."/>
            <person name="Haridas S."/>
            <person name="Bleykasten-Grosshans C."/>
            <person name="Joly M."/>
            <person name="Nadalig T."/>
            <person name="Sancelme M."/>
            <person name="Vuilleumier S."/>
            <person name="Grigoriev I.V."/>
            <person name="Amato P."/>
            <person name="Bringel F."/>
        </authorList>
    </citation>
    <scope>NUCLEOTIDE SEQUENCE</scope>
    <source>
        <strain evidence="1">PDD-24b-2</strain>
    </source>
</reference>
<organism evidence="1 2">
    <name type="scientific">Dioszegia hungarica</name>
    <dbReference type="NCBI Taxonomy" id="4972"/>
    <lineage>
        <taxon>Eukaryota</taxon>
        <taxon>Fungi</taxon>
        <taxon>Dikarya</taxon>
        <taxon>Basidiomycota</taxon>
        <taxon>Agaricomycotina</taxon>
        <taxon>Tremellomycetes</taxon>
        <taxon>Tremellales</taxon>
        <taxon>Bulleribasidiaceae</taxon>
        <taxon>Dioszegia</taxon>
    </lineage>
</organism>
<dbReference type="EMBL" id="JAKWFO010000003">
    <property type="protein sequence ID" value="KAI9637882.1"/>
    <property type="molecule type" value="Genomic_DNA"/>
</dbReference>
<comment type="caution">
    <text evidence="1">The sequence shown here is derived from an EMBL/GenBank/DDBJ whole genome shotgun (WGS) entry which is preliminary data.</text>
</comment>
<evidence type="ECO:0000313" key="1">
    <source>
        <dbReference type="EMBL" id="KAI9637882.1"/>
    </source>
</evidence>
<dbReference type="RefSeq" id="XP_052947659.1">
    <property type="nucleotide sequence ID" value="XM_053088289.1"/>
</dbReference>
<evidence type="ECO:0000313" key="2">
    <source>
        <dbReference type="Proteomes" id="UP001164286"/>
    </source>
</evidence>
<dbReference type="AlphaFoldDB" id="A0AA38HD48"/>
<protein>
    <submittedName>
        <fullName evidence="1">Uncharacterized protein</fullName>
    </submittedName>
</protein>
<dbReference type="GeneID" id="77727494"/>
<keyword evidence="2" id="KW-1185">Reference proteome</keyword>
<sequence>MSHTPGLVESGLKFTRKTWLQYQQQERIERDREELYAQYGVQSVESMGPEVGTSEVPGGLQGASTEKWLLPGRRARARSASRPDAVGPAFIGVIKPEHRRTRSTGRAPQVIADQAASSLMSSGQLGATAFTGSSLGLQPFLTNVSGGWEGKASQYPSSPSSYPTLYFQAPSFTAHQYNIHPYSSPTPNQLSHSDRYQSMSDIPADTAHGVSDTKLRAECLFPAHAVPIADPQATLTDLVNFRISALTLGLPNESKPPWPPRSHADFVAQDLFTLPLDQWGNPLTTRPSSIGDQCQSTQTSARGSQIGAKCSAATDCLCEDCIQYQVEVLTVLAKADGQL</sequence>
<dbReference type="Proteomes" id="UP001164286">
    <property type="component" value="Unassembled WGS sequence"/>
</dbReference>
<name>A0AA38HD48_9TREE</name>
<accession>A0AA38HD48</accession>
<proteinExistence type="predicted"/>
<gene>
    <name evidence="1" type="ORF">MKK02DRAFT_31431</name>
</gene>